<dbReference type="Proteomes" id="UP001604277">
    <property type="component" value="Unassembled WGS sequence"/>
</dbReference>
<comment type="caution">
    <text evidence="2">The sequence shown here is derived from an EMBL/GenBank/DDBJ whole genome shotgun (WGS) entry which is preliminary data.</text>
</comment>
<evidence type="ECO:0000256" key="1">
    <source>
        <dbReference type="SAM" id="MobiDB-lite"/>
    </source>
</evidence>
<accession>A0ABD1X9P1</accession>
<evidence type="ECO:0000313" key="2">
    <source>
        <dbReference type="EMBL" id="KAL2558691.1"/>
    </source>
</evidence>
<gene>
    <name evidence="2" type="ORF">Fot_03430</name>
</gene>
<feature type="region of interest" description="Disordered" evidence="1">
    <location>
        <begin position="25"/>
        <end position="73"/>
    </location>
</feature>
<reference evidence="3" key="1">
    <citation type="submission" date="2024-07" db="EMBL/GenBank/DDBJ databases">
        <title>Two chromosome-level genome assemblies of Korean endemic species Abeliophyllum distichum and Forsythia ovata (Oleaceae).</title>
        <authorList>
            <person name="Jang H."/>
        </authorList>
    </citation>
    <scope>NUCLEOTIDE SEQUENCE [LARGE SCALE GENOMIC DNA]</scope>
</reference>
<sequence>MVLVYENWERLVKATLRREDLRQLSLEHSRTPSATSTSSNISSNNDSPLRDLLSTNSSPPQPPGSSSQQQNLQGAADIKNAKLLKKRTPSKLRLDRWIWMRWRSNS</sequence>
<name>A0ABD1X9P1_9LAMI</name>
<dbReference type="AlphaFoldDB" id="A0ABD1X9P1"/>
<keyword evidence="3" id="KW-1185">Reference proteome</keyword>
<organism evidence="2 3">
    <name type="scientific">Forsythia ovata</name>
    <dbReference type="NCBI Taxonomy" id="205694"/>
    <lineage>
        <taxon>Eukaryota</taxon>
        <taxon>Viridiplantae</taxon>
        <taxon>Streptophyta</taxon>
        <taxon>Embryophyta</taxon>
        <taxon>Tracheophyta</taxon>
        <taxon>Spermatophyta</taxon>
        <taxon>Magnoliopsida</taxon>
        <taxon>eudicotyledons</taxon>
        <taxon>Gunneridae</taxon>
        <taxon>Pentapetalae</taxon>
        <taxon>asterids</taxon>
        <taxon>lamiids</taxon>
        <taxon>Lamiales</taxon>
        <taxon>Oleaceae</taxon>
        <taxon>Forsythieae</taxon>
        <taxon>Forsythia</taxon>
    </lineage>
</organism>
<protein>
    <submittedName>
        <fullName evidence="2">Beta-1</fullName>
    </submittedName>
</protein>
<evidence type="ECO:0000313" key="3">
    <source>
        <dbReference type="Proteomes" id="UP001604277"/>
    </source>
</evidence>
<proteinExistence type="predicted"/>
<feature type="compositionally biased region" description="Low complexity" evidence="1">
    <location>
        <begin position="31"/>
        <end position="47"/>
    </location>
</feature>
<dbReference type="EMBL" id="JBFOLJ010000001">
    <property type="protein sequence ID" value="KAL2558691.1"/>
    <property type="molecule type" value="Genomic_DNA"/>
</dbReference>